<organism evidence="8 9">
    <name type="scientific">Anabas testudineus</name>
    <name type="common">Climbing perch</name>
    <name type="synonym">Anthias testudineus</name>
    <dbReference type="NCBI Taxonomy" id="64144"/>
    <lineage>
        <taxon>Eukaryota</taxon>
        <taxon>Metazoa</taxon>
        <taxon>Chordata</taxon>
        <taxon>Craniata</taxon>
        <taxon>Vertebrata</taxon>
        <taxon>Euteleostomi</taxon>
        <taxon>Actinopterygii</taxon>
        <taxon>Neopterygii</taxon>
        <taxon>Teleostei</taxon>
        <taxon>Neoteleostei</taxon>
        <taxon>Acanthomorphata</taxon>
        <taxon>Anabantaria</taxon>
        <taxon>Anabantiformes</taxon>
        <taxon>Anabantoidei</taxon>
        <taxon>Anabantidae</taxon>
        <taxon>Anabas</taxon>
    </lineage>
</organism>
<keyword evidence="3" id="KW-1015">Disulfide bond</keyword>
<dbReference type="SMART" id="SM00020">
    <property type="entry name" value="Tryp_SPc"/>
    <property type="match status" value="1"/>
</dbReference>
<dbReference type="AlphaFoldDB" id="A0A3Q1HFQ1"/>
<dbReference type="SUPFAM" id="SSF50494">
    <property type="entry name" value="Trypsin-like serine proteases"/>
    <property type="match status" value="1"/>
</dbReference>
<name>A0A3Q1HFQ1_ANATE</name>
<dbReference type="PANTHER" id="PTHR24276:SF97">
    <property type="entry name" value="GH13245P2-RELATED"/>
    <property type="match status" value="1"/>
</dbReference>
<reference evidence="8" key="2">
    <citation type="submission" date="2025-08" db="UniProtKB">
        <authorList>
            <consortium name="Ensembl"/>
        </authorList>
    </citation>
    <scope>IDENTIFICATION</scope>
</reference>
<dbReference type="OMA" id="CFSELIC"/>
<keyword evidence="2" id="KW-0222">Digestion</keyword>
<dbReference type="PROSITE" id="PS50240">
    <property type="entry name" value="TRYPSIN_DOM"/>
    <property type="match status" value="1"/>
</dbReference>
<dbReference type="InterPro" id="IPR001314">
    <property type="entry name" value="Peptidase_S1A"/>
</dbReference>
<protein>
    <recommendedName>
        <fullName evidence="5">trypsin</fullName>
        <ecNumber evidence="5">3.4.21.4</ecNumber>
    </recommendedName>
</protein>
<evidence type="ECO:0000256" key="4">
    <source>
        <dbReference type="ARBA" id="ARBA00036320"/>
    </source>
</evidence>
<dbReference type="PRINTS" id="PR00722">
    <property type="entry name" value="CHYMOTRYPSIN"/>
</dbReference>
<evidence type="ECO:0000256" key="5">
    <source>
        <dbReference type="ARBA" id="ARBA00038868"/>
    </source>
</evidence>
<dbReference type="InParanoid" id="A0A3Q1HFQ1"/>
<feature type="domain" description="Peptidase S1" evidence="7">
    <location>
        <begin position="27"/>
        <end position="258"/>
    </location>
</feature>
<reference evidence="8" key="1">
    <citation type="submission" date="2021-04" db="EMBL/GenBank/DDBJ databases">
        <authorList>
            <consortium name="Wellcome Sanger Institute Data Sharing"/>
        </authorList>
    </citation>
    <scope>NUCLEOTIDE SEQUENCE [LARGE SCALE GENOMIC DNA]</scope>
</reference>
<proteinExistence type="inferred from homology"/>
<dbReference type="Proteomes" id="UP000265040">
    <property type="component" value="Chromosome 1"/>
</dbReference>
<dbReference type="PANTHER" id="PTHR24276">
    <property type="entry name" value="POLYSERASE-RELATED"/>
    <property type="match status" value="1"/>
</dbReference>
<dbReference type="GeneTree" id="ENSGT00390000009571"/>
<feature type="signal peptide" evidence="6">
    <location>
        <begin position="1"/>
        <end position="18"/>
    </location>
</feature>
<dbReference type="GO" id="GO:0007586">
    <property type="term" value="P:digestion"/>
    <property type="evidence" value="ECO:0007669"/>
    <property type="project" value="UniProtKB-KW"/>
</dbReference>
<dbReference type="EC" id="3.4.21.4" evidence="5"/>
<keyword evidence="6" id="KW-0732">Signal</keyword>
<reference evidence="8" key="3">
    <citation type="submission" date="2025-09" db="UniProtKB">
        <authorList>
            <consortium name="Ensembl"/>
        </authorList>
    </citation>
    <scope>IDENTIFICATION</scope>
</reference>
<evidence type="ECO:0000259" key="7">
    <source>
        <dbReference type="PROSITE" id="PS50240"/>
    </source>
</evidence>
<dbReference type="GO" id="GO:0006508">
    <property type="term" value="P:proteolysis"/>
    <property type="evidence" value="ECO:0007669"/>
    <property type="project" value="InterPro"/>
</dbReference>
<evidence type="ECO:0000256" key="6">
    <source>
        <dbReference type="SAM" id="SignalP"/>
    </source>
</evidence>
<dbReference type="Gene3D" id="2.40.10.10">
    <property type="entry name" value="Trypsin-like serine proteases"/>
    <property type="match status" value="1"/>
</dbReference>
<comment type="catalytic activity">
    <reaction evidence="4">
        <text>Preferential cleavage: Arg-|-Xaa, Lys-|-Xaa.</text>
        <dbReference type="EC" id="3.4.21.4"/>
    </reaction>
</comment>
<feature type="chain" id="PRO_5018751469" description="trypsin" evidence="6">
    <location>
        <begin position="19"/>
        <end position="270"/>
    </location>
</feature>
<dbReference type="GO" id="GO:0004252">
    <property type="term" value="F:serine-type endopeptidase activity"/>
    <property type="evidence" value="ECO:0007669"/>
    <property type="project" value="UniProtKB-EC"/>
</dbReference>
<dbReference type="InterPro" id="IPR001254">
    <property type="entry name" value="Trypsin_dom"/>
</dbReference>
<evidence type="ECO:0000256" key="3">
    <source>
        <dbReference type="ARBA" id="ARBA00023157"/>
    </source>
</evidence>
<evidence type="ECO:0000313" key="8">
    <source>
        <dbReference type="Ensembl" id="ENSATEP00000003768.1"/>
    </source>
</evidence>
<evidence type="ECO:0000256" key="1">
    <source>
        <dbReference type="ARBA" id="ARBA00007664"/>
    </source>
</evidence>
<dbReference type="PROSITE" id="PS00134">
    <property type="entry name" value="TRYPSIN_HIS"/>
    <property type="match status" value="1"/>
</dbReference>
<dbReference type="STRING" id="64144.ENSATEP00000003768"/>
<keyword evidence="9" id="KW-1185">Reference proteome</keyword>
<evidence type="ECO:0000256" key="2">
    <source>
        <dbReference type="ARBA" id="ARBA00022757"/>
    </source>
</evidence>
<dbReference type="InterPro" id="IPR009003">
    <property type="entry name" value="Peptidase_S1_PA"/>
</dbReference>
<dbReference type="Pfam" id="PF00089">
    <property type="entry name" value="Trypsin"/>
    <property type="match status" value="1"/>
</dbReference>
<dbReference type="OrthoDB" id="5565075at2759"/>
<dbReference type="InterPro" id="IPR018114">
    <property type="entry name" value="TRYPSIN_HIS"/>
</dbReference>
<dbReference type="Ensembl" id="ENSATET00000003800.3">
    <property type="protein sequence ID" value="ENSATEP00000003768.1"/>
    <property type="gene ID" value="ENSATEG00000002641.3"/>
</dbReference>
<sequence length="270" mass="30006">RTAMTRFLLLFFLLRVFNTVMDLQKRIIGGQQCERPYHVKLRGVNAGRSFNLCGGTLISSRWILTAAHCLKPGRTMFADLNVHPAQEVQIRAEPVIYADKDDNNNKRFHDIMLLQLPSSTDIKPMALPNCENRPKIVHIAGHAATTGGPNSERNGKASPTLQCAEMDVVDCSTYKNSLKNSNNPDTIEFYNKKKYQHWFCGAAPGVDTCRGDSGGGVVANNMIYGVIAFGNNIVRHRPAAFMDLCHPDYEKWITDNISSKEKVCGLFGCG</sequence>
<accession>A0A3Q1HFQ1</accession>
<comment type="similarity">
    <text evidence="1">Belongs to the peptidase S1 family.</text>
</comment>
<evidence type="ECO:0000313" key="9">
    <source>
        <dbReference type="Proteomes" id="UP000265040"/>
    </source>
</evidence>
<dbReference type="InterPro" id="IPR043504">
    <property type="entry name" value="Peptidase_S1_PA_chymotrypsin"/>
</dbReference>
<dbReference type="InterPro" id="IPR050430">
    <property type="entry name" value="Peptidase_S1"/>
</dbReference>